<dbReference type="OrthoDB" id="10064525at2759"/>
<accession>A0A8I6SAG0</accession>
<dbReference type="FunFam" id="3.30.160.60:FF:000226">
    <property type="entry name" value="Zinc finger protein 236 variant"/>
    <property type="match status" value="1"/>
</dbReference>
<dbReference type="Gene3D" id="3.30.160.60">
    <property type="entry name" value="Classic Zinc Finger"/>
    <property type="match status" value="7"/>
</dbReference>
<dbReference type="Pfam" id="PF00096">
    <property type="entry name" value="zf-C2H2"/>
    <property type="match status" value="5"/>
</dbReference>
<evidence type="ECO:0000256" key="8">
    <source>
        <dbReference type="ARBA" id="ARBA00023015"/>
    </source>
</evidence>
<comment type="function">
    <text evidence="1">May be involved in transcriptional regulation.</text>
</comment>
<dbReference type="GO" id="GO:0003677">
    <property type="term" value="F:DNA binding"/>
    <property type="evidence" value="ECO:0007669"/>
    <property type="project" value="UniProtKB-KW"/>
</dbReference>
<keyword evidence="4" id="KW-0479">Metal-binding</keyword>
<dbReference type="GO" id="GO:0005634">
    <property type="term" value="C:nucleus"/>
    <property type="evidence" value="ECO:0007669"/>
    <property type="project" value="UniProtKB-SubCell"/>
</dbReference>
<protein>
    <recommendedName>
        <fullName evidence="13">C2H2-type domain-containing protein</fullName>
    </recommendedName>
</protein>
<feature type="domain" description="C2H2-type" evidence="13">
    <location>
        <begin position="250"/>
        <end position="272"/>
    </location>
</feature>
<feature type="domain" description="C2H2-type" evidence="13">
    <location>
        <begin position="512"/>
        <end position="544"/>
    </location>
</feature>
<evidence type="ECO:0000313" key="15">
    <source>
        <dbReference type="Proteomes" id="UP000494040"/>
    </source>
</evidence>
<feature type="domain" description="C2H2-type" evidence="13">
    <location>
        <begin position="314"/>
        <end position="341"/>
    </location>
</feature>
<dbReference type="SUPFAM" id="SSF57667">
    <property type="entry name" value="beta-beta-alpha zinc fingers"/>
    <property type="match status" value="5"/>
</dbReference>
<dbReference type="FunFam" id="3.30.160.60:FF:000110">
    <property type="entry name" value="Zinc finger protein-like"/>
    <property type="match status" value="1"/>
</dbReference>
<organism evidence="14 15">
    <name type="scientific">Cimex lectularius</name>
    <name type="common">Bed bug</name>
    <name type="synonym">Acanthia lectularia</name>
    <dbReference type="NCBI Taxonomy" id="79782"/>
    <lineage>
        <taxon>Eukaryota</taxon>
        <taxon>Metazoa</taxon>
        <taxon>Ecdysozoa</taxon>
        <taxon>Arthropoda</taxon>
        <taxon>Hexapoda</taxon>
        <taxon>Insecta</taxon>
        <taxon>Pterygota</taxon>
        <taxon>Neoptera</taxon>
        <taxon>Paraneoptera</taxon>
        <taxon>Hemiptera</taxon>
        <taxon>Heteroptera</taxon>
        <taxon>Panheteroptera</taxon>
        <taxon>Cimicomorpha</taxon>
        <taxon>Cimicidae</taxon>
        <taxon>Cimex</taxon>
    </lineage>
</organism>
<evidence type="ECO:0000256" key="4">
    <source>
        <dbReference type="ARBA" id="ARBA00022723"/>
    </source>
</evidence>
<evidence type="ECO:0000256" key="1">
    <source>
        <dbReference type="ARBA" id="ARBA00003767"/>
    </source>
</evidence>
<feature type="domain" description="C2H2-type" evidence="13">
    <location>
        <begin position="342"/>
        <end position="371"/>
    </location>
</feature>
<evidence type="ECO:0000256" key="12">
    <source>
        <dbReference type="PROSITE-ProRule" id="PRU00042"/>
    </source>
</evidence>
<dbReference type="GO" id="GO:0010468">
    <property type="term" value="P:regulation of gene expression"/>
    <property type="evidence" value="ECO:0007669"/>
    <property type="project" value="TreeGrafter"/>
</dbReference>
<name>A0A8I6SAG0_CIMLE</name>
<comment type="similarity">
    <text evidence="3">Belongs to the krueppel C2H2-type zinc-finger protein family.</text>
</comment>
<dbReference type="InterPro" id="IPR050331">
    <property type="entry name" value="Zinc_finger"/>
</dbReference>
<dbReference type="SMART" id="SM00355">
    <property type="entry name" value="ZnF_C2H2"/>
    <property type="match status" value="10"/>
</dbReference>
<feature type="domain" description="C2H2-type" evidence="13">
    <location>
        <begin position="456"/>
        <end position="483"/>
    </location>
</feature>
<dbReference type="RefSeq" id="XP_014260042.1">
    <property type="nucleotide sequence ID" value="XM_014404556.2"/>
</dbReference>
<sequence length="555" mass="64110">MAQIFYTALPVVGGDQQQAELDFHNLFQPMISLNSDVQDNSIILDEGDVFQCGKCRNKFSFSDFVLHKKSNCQGNLVLTNSEEYNIDEVRELNEEIESPIILDGSNLITLMQDNENDSANLCQNYLDIQNEINETSINLECKSYRIVNDIPNIEVNNFLQDSYSLRDDKVNQCILQDNGEIDYFSGSFTRKDKCDVNDTKVFETLVKQKGNRNVENKTDNVLKCSFCDKVFRKNFNLQQHIRSHTGERPFLCVICGKAFTQKSNVIKHMGTHKVWPKKICNLPKFHVHVNSTETSVTAYQVAGDKTFIAFDKTFFCQYCPSAFSNYSDWRLHMKSHVNVKVYKCIQNACDSTFSDLDQFLEHTQTHWGMAQYTCHICQLEFHSLDELGLHQTSHTLETKKAAKSFSCRKCGSKFTKESTFSEHKCNVYSCPLCNRTFHSVRFLRRHLALHSATPSYPCPDCDKAFKTPKYLSAHRLIHSSEKPYNCQICSAAFNRRDKLVRHSLTHTNEKQFKCPFFNKGCTKEYNRKDKLKQHITHTHNSNKPVFQQSAEHPKI</sequence>
<keyword evidence="10" id="KW-0804">Transcription</keyword>
<evidence type="ECO:0000256" key="5">
    <source>
        <dbReference type="ARBA" id="ARBA00022737"/>
    </source>
</evidence>
<dbReference type="Proteomes" id="UP000494040">
    <property type="component" value="Unassembled WGS sequence"/>
</dbReference>
<dbReference type="GeneID" id="106672823"/>
<keyword evidence="7" id="KW-0862">Zinc</keyword>
<dbReference type="PROSITE" id="PS00028">
    <property type="entry name" value="ZINC_FINGER_C2H2_1"/>
    <property type="match status" value="8"/>
</dbReference>
<evidence type="ECO:0000256" key="2">
    <source>
        <dbReference type="ARBA" id="ARBA00004123"/>
    </source>
</evidence>
<dbReference type="KEGG" id="clec:106672823"/>
<evidence type="ECO:0000259" key="13">
    <source>
        <dbReference type="PROSITE" id="PS50157"/>
    </source>
</evidence>
<evidence type="ECO:0000256" key="7">
    <source>
        <dbReference type="ARBA" id="ARBA00022833"/>
    </source>
</evidence>
<reference evidence="14" key="1">
    <citation type="submission" date="2022-01" db="UniProtKB">
        <authorList>
            <consortium name="EnsemblMetazoa"/>
        </authorList>
    </citation>
    <scope>IDENTIFICATION</scope>
</reference>
<evidence type="ECO:0000256" key="11">
    <source>
        <dbReference type="ARBA" id="ARBA00023242"/>
    </source>
</evidence>
<evidence type="ECO:0000313" key="14">
    <source>
        <dbReference type="EnsemblMetazoa" id="XP_014260042.1"/>
    </source>
</evidence>
<keyword evidence="11" id="KW-0539">Nucleus</keyword>
<dbReference type="PROSITE" id="PS50157">
    <property type="entry name" value="ZINC_FINGER_C2H2_2"/>
    <property type="match status" value="10"/>
</dbReference>
<dbReference type="EnsemblMetazoa" id="XM_014404556.2">
    <property type="protein sequence ID" value="XP_014260042.1"/>
    <property type="gene ID" value="LOC106672823"/>
</dbReference>
<feature type="domain" description="C2H2-type" evidence="13">
    <location>
        <begin position="372"/>
        <end position="399"/>
    </location>
</feature>
<dbReference type="GO" id="GO:0008270">
    <property type="term" value="F:zinc ion binding"/>
    <property type="evidence" value="ECO:0007669"/>
    <property type="project" value="UniProtKB-KW"/>
</dbReference>
<dbReference type="AlphaFoldDB" id="A0A8I6SAG0"/>
<keyword evidence="5" id="KW-0677">Repeat</keyword>
<dbReference type="PANTHER" id="PTHR16515:SF49">
    <property type="entry name" value="GASTRULA ZINC FINGER PROTEIN XLCGF49.1-LIKE-RELATED"/>
    <property type="match status" value="1"/>
</dbReference>
<dbReference type="FunFam" id="3.30.160.60:FF:000130">
    <property type="entry name" value="Spalt-like transcription factor 4"/>
    <property type="match status" value="1"/>
</dbReference>
<keyword evidence="15" id="KW-1185">Reference proteome</keyword>
<keyword evidence="6 12" id="KW-0863">Zinc-finger</keyword>
<dbReference type="InterPro" id="IPR013087">
    <property type="entry name" value="Znf_C2H2_type"/>
</dbReference>
<dbReference type="PANTHER" id="PTHR16515">
    <property type="entry name" value="PR DOMAIN ZINC FINGER PROTEIN"/>
    <property type="match status" value="1"/>
</dbReference>
<keyword evidence="8" id="KW-0805">Transcription regulation</keyword>
<keyword evidence="9" id="KW-0238">DNA-binding</keyword>
<comment type="subcellular location">
    <subcellularLocation>
        <location evidence="2">Nucleus</location>
    </subcellularLocation>
</comment>
<feature type="domain" description="C2H2-type" evidence="13">
    <location>
        <begin position="405"/>
        <end position="429"/>
    </location>
</feature>
<feature type="domain" description="C2H2-type" evidence="13">
    <location>
        <begin position="484"/>
        <end position="511"/>
    </location>
</feature>
<dbReference type="Pfam" id="PF13912">
    <property type="entry name" value="zf-C2H2_6"/>
    <property type="match status" value="2"/>
</dbReference>
<evidence type="ECO:0000256" key="3">
    <source>
        <dbReference type="ARBA" id="ARBA00006991"/>
    </source>
</evidence>
<feature type="domain" description="C2H2-type" evidence="13">
    <location>
        <begin position="222"/>
        <end position="249"/>
    </location>
</feature>
<dbReference type="InterPro" id="IPR036236">
    <property type="entry name" value="Znf_C2H2_sf"/>
</dbReference>
<proteinExistence type="inferred from homology"/>
<evidence type="ECO:0000256" key="9">
    <source>
        <dbReference type="ARBA" id="ARBA00023125"/>
    </source>
</evidence>
<evidence type="ECO:0000256" key="6">
    <source>
        <dbReference type="ARBA" id="ARBA00022771"/>
    </source>
</evidence>
<feature type="domain" description="C2H2-type" evidence="13">
    <location>
        <begin position="428"/>
        <end position="455"/>
    </location>
</feature>
<evidence type="ECO:0000256" key="10">
    <source>
        <dbReference type="ARBA" id="ARBA00023163"/>
    </source>
</evidence>